<dbReference type="EMBL" id="JQ844295">
    <property type="protein sequence ID" value="AGS54358.1"/>
    <property type="molecule type" value="Genomic_DNA"/>
</dbReference>
<evidence type="ECO:0000313" key="1">
    <source>
        <dbReference type="EMBL" id="AGS54358.1"/>
    </source>
</evidence>
<accession>A0A806K2Q7</accession>
<reference evidence="1" key="1">
    <citation type="submission" date="2012-03" db="EMBL/GenBank/DDBJ databases">
        <title>Functional metagenomics reveals considerable lignocellulase gene clusters in the gut microbiome of a wood-feeding higher termite.</title>
        <authorList>
            <person name="Liu N."/>
        </authorList>
    </citation>
    <scope>NUCLEOTIDE SEQUENCE</scope>
</reference>
<organism evidence="1">
    <name type="scientific">uncultured bacterium contig00015</name>
    <dbReference type="NCBI Taxonomy" id="1181506"/>
    <lineage>
        <taxon>Bacteria</taxon>
        <taxon>environmental samples</taxon>
    </lineage>
</organism>
<sequence>MSGSPSPLQTEIEKIIASKKTVTGTSLNIFIINLSFSRFSGVV</sequence>
<dbReference type="AlphaFoldDB" id="A0A806K2Q7"/>
<name>A0A806K2Q7_9BACT</name>
<proteinExistence type="predicted"/>
<protein>
    <submittedName>
        <fullName evidence="1">Uncharacterized protein</fullName>
    </submittedName>
</protein>